<keyword evidence="1" id="KW-0472">Membrane</keyword>
<keyword evidence="1" id="KW-0812">Transmembrane</keyword>
<dbReference type="EMBL" id="AP018553">
    <property type="protein sequence ID" value="BBD73004.1"/>
    <property type="molecule type" value="Genomic_DNA"/>
</dbReference>
<reference evidence="4" key="2">
    <citation type="submission" date="2018-04" db="EMBL/GenBank/DDBJ databases">
        <title>Complete genome sequence of Sulfodiicoccus acidiphilus strain HS-1.</title>
        <authorList>
            <person name="Sakai H.D."/>
            <person name="Kurosawa N."/>
        </authorList>
    </citation>
    <scope>NUCLEOTIDE SEQUENCE [LARGE SCALE GENOMIC DNA]</scope>
    <source>
        <strain evidence="4">HS-1</strain>
    </source>
</reference>
<keyword evidence="4" id="KW-1185">Reference proteome</keyword>
<dbReference type="Proteomes" id="UP000276741">
    <property type="component" value="Chromosome"/>
</dbReference>
<proteinExistence type="predicted"/>
<feature type="transmembrane region" description="Helical" evidence="1">
    <location>
        <begin position="7"/>
        <end position="24"/>
    </location>
</feature>
<dbReference type="EMBL" id="BMQS01000029">
    <property type="protein sequence ID" value="GGU04575.1"/>
    <property type="molecule type" value="Genomic_DNA"/>
</dbReference>
<dbReference type="AlphaFoldDB" id="A0A348B4A2"/>
<reference evidence="3" key="4">
    <citation type="submission" date="2020-09" db="EMBL/GenBank/DDBJ databases">
        <authorList>
            <person name="Sun Q."/>
            <person name="Ohkuma M."/>
        </authorList>
    </citation>
    <scope>NUCLEOTIDE SEQUENCE</scope>
    <source>
        <strain evidence="3">JCM 31740</strain>
    </source>
</reference>
<sequence length="255" mass="27735">MKAKVGLLSFILVVLSIILYWSWLSSKVNALQLGSTLSLYAGIALPSLRWSWRNLSPWLSKYFYAVFFPYLFFHYFLFTFLVVGALPPLQLPSSVGVGFSYPTGGLIYAPYIDSESPGIWMVVGNYVPTLTPFQAFIGFLVASLLAGNISAAVKLRNNLRKTRLSTVGFLPILSALSATSCCLAIPTVLLISLAASVATVTSTILSVLASPGYFVIVYFGLPVLSTTVLAMSLKQLNSLLRSGQRSIGLRMKRLA</sequence>
<dbReference type="RefSeq" id="WP_126450185.1">
    <property type="nucleotide sequence ID" value="NZ_AP018553.1"/>
</dbReference>
<feature type="transmembrane region" description="Helical" evidence="1">
    <location>
        <begin position="30"/>
        <end position="50"/>
    </location>
</feature>
<organism evidence="2 4">
    <name type="scientific">Sulfodiicoccus acidiphilus</name>
    <dbReference type="NCBI Taxonomy" id="1670455"/>
    <lineage>
        <taxon>Archaea</taxon>
        <taxon>Thermoproteota</taxon>
        <taxon>Thermoprotei</taxon>
        <taxon>Sulfolobales</taxon>
        <taxon>Sulfolobaceae</taxon>
        <taxon>Sulfodiicoccus</taxon>
    </lineage>
</organism>
<accession>A0A348B4A2</accession>
<reference evidence="2" key="3">
    <citation type="journal article" date="2019" name="BMC Res. Notes">
        <title>Complete genome sequence of the Sulfodiicoccus acidiphilus strain HS-1T, the first crenarchaeon that lacks polB3, isolated from an acidic hot spring in Ohwaku-dani, Hakone, Japan.</title>
        <authorList>
            <person name="Sakai H.D."/>
            <person name="Kurosawa N."/>
        </authorList>
    </citation>
    <scope>NUCLEOTIDE SEQUENCE</scope>
    <source>
        <strain evidence="2">HS-1</strain>
    </source>
</reference>
<gene>
    <name evidence="3" type="ORF">GCM10007116_21490</name>
    <name evidence="2" type="ORF">HS1genome_1393</name>
</gene>
<dbReference type="Proteomes" id="UP000616143">
    <property type="component" value="Unassembled WGS sequence"/>
</dbReference>
<keyword evidence="1" id="KW-1133">Transmembrane helix</keyword>
<evidence type="ECO:0000256" key="1">
    <source>
        <dbReference type="SAM" id="Phobius"/>
    </source>
</evidence>
<reference evidence="3" key="1">
    <citation type="journal article" date="2014" name="Int. J. Syst. Evol. Microbiol.">
        <title>Complete genome sequence of Corynebacterium casei LMG S-19264T (=DSM 44701T), isolated from a smear-ripened cheese.</title>
        <authorList>
            <consortium name="US DOE Joint Genome Institute (JGI-PGF)"/>
            <person name="Walter F."/>
            <person name="Albersmeier A."/>
            <person name="Kalinowski J."/>
            <person name="Ruckert C."/>
        </authorList>
    </citation>
    <scope>NUCLEOTIDE SEQUENCE</scope>
    <source>
        <strain evidence="3">JCM 31740</strain>
    </source>
</reference>
<feature type="transmembrane region" description="Helical" evidence="1">
    <location>
        <begin position="133"/>
        <end position="155"/>
    </location>
</feature>
<name>A0A348B4A2_9CREN</name>
<evidence type="ECO:0000313" key="3">
    <source>
        <dbReference type="EMBL" id="GGU04575.1"/>
    </source>
</evidence>
<feature type="transmembrane region" description="Helical" evidence="1">
    <location>
        <begin position="62"/>
        <end position="86"/>
    </location>
</feature>
<protein>
    <submittedName>
        <fullName evidence="2">Uncharacterized protein</fullName>
    </submittedName>
</protein>
<dbReference type="KEGG" id="sacd:HS1genome_1393"/>
<feature type="transmembrane region" description="Helical" evidence="1">
    <location>
        <begin position="213"/>
        <end position="233"/>
    </location>
</feature>
<evidence type="ECO:0000313" key="4">
    <source>
        <dbReference type="Proteomes" id="UP000276741"/>
    </source>
</evidence>
<evidence type="ECO:0000313" key="2">
    <source>
        <dbReference type="EMBL" id="BBD73004.1"/>
    </source>
</evidence>
<dbReference type="GeneID" id="38666909"/>
<feature type="transmembrane region" description="Helical" evidence="1">
    <location>
        <begin position="167"/>
        <end position="193"/>
    </location>
</feature>